<keyword evidence="2" id="KW-0812">Transmembrane</keyword>
<gene>
    <name evidence="3" type="ORF">LSH36_228g02006</name>
</gene>
<keyword evidence="4" id="KW-1185">Reference proteome</keyword>
<sequence length="211" mass="23505">MGLVNESRIIGQESSVKEGIGCCGYCLSGLSWIIIALTFPFSLCMCLKVVQEYERAVIFRLGRLLPGGAKGPGIRRYNDLCIIGPGLLWLLMTKNKAQVCSSSYLAQTPTLRVLVNNIKYEILLKTNDDDDDVHDVDDDDDDAHDDGDDDDDCATTQTTSNDRQPLTVIIVLFPVILPDTSISSHIRLDNDHPRPLPLFTFDKQQRAVYTE</sequence>
<keyword evidence="2" id="KW-1133">Transmembrane helix</keyword>
<comment type="caution">
    <text evidence="3">The sequence shown here is derived from an EMBL/GenBank/DDBJ whole genome shotgun (WGS) entry which is preliminary data.</text>
</comment>
<feature type="compositionally biased region" description="Acidic residues" evidence="1">
    <location>
        <begin position="131"/>
        <end position="153"/>
    </location>
</feature>
<reference evidence="3" key="1">
    <citation type="journal article" date="2023" name="Mol. Biol. Evol.">
        <title>Third-Generation Sequencing Reveals the Adaptive Role of the Epigenome in Three Deep-Sea Polychaetes.</title>
        <authorList>
            <person name="Perez M."/>
            <person name="Aroh O."/>
            <person name="Sun Y."/>
            <person name="Lan Y."/>
            <person name="Juniper S.K."/>
            <person name="Young C.R."/>
            <person name="Angers B."/>
            <person name="Qian P.Y."/>
        </authorList>
    </citation>
    <scope>NUCLEOTIDE SEQUENCE</scope>
    <source>
        <strain evidence="3">P08H-3</strain>
    </source>
</reference>
<dbReference type="AlphaFoldDB" id="A0AAD9JNA6"/>
<dbReference type="GO" id="GO:0005886">
    <property type="term" value="C:plasma membrane"/>
    <property type="evidence" value="ECO:0007669"/>
    <property type="project" value="InterPro"/>
</dbReference>
<protein>
    <submittedName>
        <fullName evidence="3">Uncharacterized protein</fullName>
    </submittedName>
</protein>
<dbReference type="PANTHER" id="PTHR10264:SF19">
    <property type="entry name" value="AT06885P-RELATED"/>
    <property type="match status" value="1"/>
</dbReference>
<dbReference type="Proteomes" id="UP001208570">
    <property type="component" value="Unassembled WGS sequence"/>
</dbReference>
<organism evidence="3 4">
    <name type="scientific">Paralvinella palmiformis</name>
    <dbReference type="NCBI Taxonomy" id="53620"/>
    <lineage>
        <taxon>Eukaryota</taxon>
        <taxon>Metazoa</taxon>
        <taxon>Spiralia</taxon>
        <taxon>Lophotrochozoa</taxon>
        <taxon>Annelida</taxon>
        <taxon>Polychaeta</taxon>
        <taxon>Sedentaria</taxon>
        <taxon>Canalipalpata</taxon>
        <taxon>Terebellida</taxon>
        <taxon>Terebelliformia</taxon>
        <taxon>Alvinellidae</taxon>
        <taxon>Paralvinella</taxon>
    </lineage>
</organism>
<evidence type="ECO:0000256" key="1">
    <source>
        <dbReference type="SAM" id="MobiDB-lite"/>
    </source>
</evidence>
<dbReference type="EMBL" id="JAODUP010000228">
    <property type="protein sequence ID" value="KAK2155882.1"/>
    <property type="molecule type" value="Genomic_DNA"/>
</dbReference>
<dbReference type="InterPro" id="IPR043202">
    <property type="entry name" value="Band-7_stomatin-like"/>
</dbReference>
<accession>A0AAD9JNA6</accession>
<feature type="transmembrane region" description="Helical" evidence="2">
    <location>
        <begin position="30"/>
        <end position="50"/>
    </location>
</feature>
<keyword evidence="2" id="KW-0472">Membrane</keyword>
<evidence type="ECO:0000313" key="4">
    <source>
        <dbReference type="Proteomes" id="UP001208570"/>
    </source>
</evidence>
<evidence type="ECO:0000313" key="3">
    <source>
        <dbReference type="EMBL" id="KAK2155882.1"/>
    </source>
</evidence>
<dbReference type="PANTHER" id="PTHR10264">
    <property type="entry name" value="BAND 7 PROTEIN-RELATED"/>
    <property type="match status" value="1"/>
</dbReference>
<name>A0AAD9JNA6_9ANNE</name>
<feature type="region of interest" description="Disordered" evidence="1">
    <location>
        <begin position="131"/>
        <end position="159"/>
    </location>
</feature>
<evidence type="ECO:0000256" key="2">
    <source>
        <dbReference type="SAM" id="Phobius"/>
    </source>
</evidence>
<proteinExistence type="predicted"/>